<reference evidence="13" key="2">
    <citation type="journal article" date="2008" name="Genome Biol.">
        <title>Improved genome assembly and evidence-based global gene model set for the chordate Ciona intestinalis: new insight into intron and operon populations.</title>
        <authorList>
            <person name="Satou Y."/>
            <person name="Mineta K."/>
            <person name="Ogasawara M."/>
            <person name="Sasakura Y."/>
            <person name="Shoguchi E."/>
            <person name="Ueno K."/>
            <person name="Yamada L."/>
            <person name="Matsumoto J."/>
            <person name="Wasserscheid J."/>
            <person name="Dewar K."/>
            <person name="Wiley G.B."/>
            <person name="Macmil S.L."/>
            <person name="Roe B.A."/>
            <person name="Zeller R.W."/>
            <person name="Hastings K.E."/>
            <person name="Lemaire P."/>
            <person name="Lindquist E."/>
            <person name="Endo T."/>
            <person name="Hotta K."/>
            <person name="Inaba K."/>
        </authorList>
    </citation>
    <scope>NUCLEOTIDE SEQUENCE [LARGE SCALE GENOMIC DNA]</scope>
    <source>
        <strain evidence="13">wild type</strain>
    </source>
</reference>
<evidence type="ECO:0000256" key="4">
    <source>
        <dbReference type="ARBA" id="ARBA00012867"/>
    </source>
</evidence>
<dbReference type="InterPro" id="IPR004572">
    <property type="entry name" value="Protoporphyrinogen_oxidase"/>
</dbReference>
<feature type="domain" description="Amine oxidase" evidence="12">
    <location>
        <begin position="11"/>
        <end position="465"/>
    </location>
</feature>
<organism evidence="13 14">
    <name type="scientific">Ciona intestinalis</name>
    <name type="common">Transparent sea squirt</name>
    <name type="synonym">Ascidia intestinalis</name>
    <dbReference type="NCBI Taxonomy" id="7719"/>
    <lineage>
        <taxon>Eukaryota</taxon>
        <taxon>Metazoa</taxon>
        <taxon>Chordata</taxon>
        <taxon>Tunicata</taxon>
        <taxon>Ascidiacea</taxon>
        <taxon>Phlebobranchia</taxon>
        <taxon>Cionidae</taxon>
        <taxon>Ciona</taxon>
    </lineage>
</organism>
<dbReference type="InterPro" id="IPR036188">
    <property type="entry name" value="FAD/NAD-bd_sf"/>
</dbReference>
<reference evidence="14" key="1">
    <citation type="journal article" date="2002" name="Science">
        <title>The draft genome of Ciona intestinalis: insights into chordate and vertebrate origins.</title>
        <authorList>
            <person name="Dehal P."/>
            <person name="Satou Y."/>
            <person name="Campbell R.K."/>
            <person name="Chapman J."/>
            <person name="Degnan B."/>
            <person name="De Tomaso A."/>
            <person name="Davidson B."/>
            <person name="Di Gregorio A."/>
            <person name="Gelpke M."/>
            <person name="Goodstein D.M."/>
            <person name="Harafuji N."/>
            <person name="Hastings K.E."/>
            <person name="Ho I."/>
            <person name="Hotta K."/>
            <person name="Huang W."/>
            <person name="Kawashima T."/>
            <person name="Lemaire P."/>
            <person name="Martinez D."/>
            <person name="Meinertzhagen I.A."/>
            <person name="Necula S."/>
            <person name="Nonaka M."/>
            <person name="Putnam N."/>
            <person name="Rash S."/>
            <person name="Saiga H."/>
            <person name="Satake M."/>
            <person name="Terry A."/>
            <person name="Yamada L."/>
            <person name="Wang H.G."/>
            <person name="Awazu S."/>
            <person name="Azumi K."/>
            <person name="Boore J."/>
            <person name="Branno M."/>
            <person name="Chin-Bow S."/>
            <person name="DeSantis R."/>
            <person name="Doyle S."/>
            <person name="Francino P."/>
            <person name="Keys D.N."/>
            <person name="Haga S."/>
            <person name="Hayashi H."/>
            <person name="Hino K."/>
            <person name="Imai K.S."/>
            <person name="Inaba K."/>
            <person name="Kano S."/>
            <person name="Kobayashi K."/>
            <person name="Kobayashi M."/>
            <person name="Lee B.I."/>
            <person name="Makabe K.W."/>
            <person name="Manohar C."/>
            <person name="Matassi G."/>
            <person name="Medina M."/>
            <person name="Mochizuki Y."/>
            <person name="Mount S."/>
            <person name="Morishita T."/>
            <person name="Miura S."/>
            <person name="Nakayama A."/>
            <person name="Nishizaka S."/>
            <person name="Nomoto H."/>
            <person name="Ohta F."/>
            <person name="Oishi K."/>
            <person name="Rigoutsos I."/>
            <person name="Sano M."/>
            <person name="Sasaki A."/>
            <person name="Sasakura Y."/>
            <person name="Shoguchi E."/>
            <person name="Shin-i T."/>
            <person name="Spagnuolo A."/>
            <person name="Stainier D."/>
            <person name="Suzuki M.M."/>
            <person name="Tassy O."/>
            <person name="Takatori N."/>
            <person name="Tokuoka M."/>
            <person name="Yagi K."/>
            <person name="Yoshizaki F."/>
            <person name="Wada S."/>
            <person name="Zhang C."/>
            <person name="Hyatt P.D."/>
            <person name="Larimer F."/>
            <person name="Detter C."/>
            <person name="Doggett N."/>
            <person name="Glavina T."/>
            <person name="Hawkins T."/>
            <person name="Richardson P."/>
            <person name="Lucas S."/>
            <person name="Kohara Y."/>
            <person name="Levine M."/>
            <person name="Satoh N."/>
            <person name="Rokhsar D.S."/>
        </authorList>
    </citation>
    <scope>NUCLEOTIDE SEQUENCE [LARGE SCALE GENOMIC DNA]</scope>
</reference>
<dbReference type="EMBL" id="EAAA01002408">
    <property type="status" value="NOT_ANNOTATED_CDS"/>
    <property type="molecule type" value="Genomic_DNA"/>
</dbReference>
<evidence type="ECO:0000256" key="5">
    <source>
        <dbReference type="ARBA" id="ARBA00022630"/>
    </source>
</evidence>
<dbReference type="FunCoup" id="F6VA08">
    <property type="interactions" value="156"/>
</dbReference>
<keyword evidence="7 11" id="KW-0560">Oxidoreductase</keyword>
<comment type="pathway">
    <text evidence="2 11">Porphyrin-containing compound metabolism; protoporphyrin-IX biosynthesis; protoporphyrin-IX from protoporphyrinogen-IX: step 1/1.</text>
</comment>
<keyword evidence="6 11" id="KW-0274">FAD</keyword>
<evidence type="ECO:0000313" key="14">
    <source>
        <dbReference type="Proteomes" id="UP000008144"/>
    </source>
</evidence>
<dbReference type="NCBIfam" id="TIGR00562">
    <property type="entry name" value="proto_IX_ox"/>
    <property type="match status" value="1"/>
</dbReference>
<dbReference type="Proteomes" id="UP000008144">
    <property type="component" value="Chromosome 7"/>
</dbReference>
<dbReference type="GO" id="GO:0006783">
    <property type="term" value="P:heme biosynthetic process"/>
    <property type="evidence" value="ECO:0000318"/>
    <property type="project" value="GO_Central"/>
</dbReference>
<dbReference type="EC" id="1.3.3.4" evidence="4 11"/>
<dbReference type="HOGENOM" id="CLU_009629_2_1_1"/>
<evidence type="ECO:0000259" key="12">
    <source>
        <dbReference type="Pfam" id="PF01593"/>
    </source>
</evidence>
<evidence type="ECO:0000256" key="1">
    <source>
        <dbReference type="ARBA" id="ARBA00002600"/>
    </source>
</evidence>
<dbReference type="FunFam" id="3.50.50.60:FF:000193">
    <property type="entry name" value="Protoporphyrinogen oxidase"/>
    <property type="match status" value="1"/>
</dbReference>
<dbReference type="SUPFAM" id="SSF51905">
    <property type="entry name" value="FAD/NAD(P)-binding domain"/>
    <property type="match status" value="1"/>
</dbReference>
<dbReference type="Pfam" id="PF01593">
    <property type="entry name" value="Amino_oxidase"/>
    <property type="match status" value="1"/>
</dbReference>
<evidence type="ECO:0000256" key="8">
    <source>
        <dbReference type="ARBA" id="ARBA00023133"/>
    </source>
</evidence>
<dbReference type="InterPro" id="IPR002937">
    <property type="entry name" value="Amino_oxidase"/>
</dbReference>
<keyword evidence="8 11" id="KW-0350">Heme biosynthesis</keyword>
<proteinExistence type="inferred from homology"/>
<comment type="cofactor">
    <cofactor evidence="11">
        <name>FAD</name>
        <dbReference type="ChEBI" id="CHEBI:57692"/>
    </cofactor>
    <text evidence="11">Binds 1 FAD per subunit.</text>
</comment>
<reference evidence="13" key="3">
    <citation type="submission" date="2025-08" db="UniProtKB">
        <authorList>
            <consortium name="Ensembl"/>
        </authorList>
    </citation>
    <scope>IDENTIFICATION</scope>
</reference>
<dbReference type="GeneTree" id="ENSGT00390000008744"/>
<dbReference type="OMA" id="WFDQWFG"/>
<comment type="function">
    <text evidence="1 11">Catalyzes the 6-electron oxidation of protoporphyrinogen-IX to form protoporphyrin-IX.</text>
</comment>
<evidence type="ECO:0000256" key="10">
    <source>
        <dbReference type="ARBA" id="ARBA00047554"/>
    </source>
</evidence>
<evidence type="ECO:0000256" key="11">
    <source>
        <dbReference type="RuleBase" id="RU367069"/>
    </source>
</evidence>
<dbReference type="Ensembl" id="ENSCINT00000022824.2">
    <property type="protein sequence ID" value="ENSCINP00000022578.2"/>
    <property type="gene ID" value="ENSCING00000011948.2"/>
</dbReference>
<dbReference type="UniPathway" id="UPA00251">
    <property type="reaction ID" value="UER00324"/>
</dbReference>
<evidence type="ECO:0000256" key="9">
    <source>
        <dbReference type="ARBA" id="ARBA00023244"/>
    </source>
</evidence>
<protein>
    <recommendedName>
        <fullName evidence="4 11">Protoporphyrinogen oxidase</fullName>
        <ecNumber evidence="4 11">1.3.3.4</ecNumber>
    </recommendedName>
</protein>
<name>F6VA08_CIOIN</name>
<dbReference type="PANTHER" id="PTHR42923">
    <property type="entry name" value="PROTOPORPHYRINOGEN OXIDASE"/>
    <property type="match status" value="1"/>
</dbReference>
<dbReference type="Gene3D" id="3.50.50.60">
    <property type="entry name" value="FAD/NAD(P)-binding domain"/>
    <property type="match status" value="1"/>
</dbReference>
<dbReference type="STRING" id="7719.ENSCINP00000022578"/>
<reference evidence="13" key="4">
    <citation type="submission" date="2025-09" db="UniProtKB">
        <authorList>
            <consortium name="Ensembl"/>
        </authorList>
    </citation>
    <scope>IDENTIFICATION</scope>
</reference>
<dbReference type="InterPro" id="IPR050464">
    <property type="entry name" value="Zeta_carotene_desat/Oxidored"/>
</dbReference>
<dbReference type="AlphaFoldDB" id="F6VA08"/>
<comment type="catalytic activity">
    <reaction evidence="10 11">
        <text>protoporphyrinogen IX + 3 O2 = protoporphyrin IX + 3 H2O2</text>
        <dbReference type="Rhea" id="RHEA:25576"/>
        <dbReference type="ChEBI" id="CHEBI:15379"/>
        <dbReference type="ChEBI" id="CHEBI:16240"/>
        <dbReference type="ChEBI" id="CHEBI:57306"/>
        <dbReference type="ChEBI" id="CHEBI:57307"/>
        <dbReference type="EC" id="1.3.3.4"/>
    </reaction>
</comment>
<accession>F6VA08</accession>
<dbReference type="SUPFAM" id="SSF54373">
    <property type="entry name" value="FAD-linked reductases, C-terminal domain"/>
    <property type="match status" value="1"/>
</dbReference>
<keyword evidence="9 11" id="KW-0627">Porphyrin biosynthesis</keyword>
<dbReference type="GO" id="GO:0006782">
    <property type="term" value="P:protoporphyrinogen IX biosynthetic process"/>
    <property type="evidence" value="ECO:0007669"/>
    <property type="project" value="UniProtKB-UniRule"/>
</dbReference>
<evidence type="ECO:0000256" key="3">
    <source>
        <dbReference type="ARBA" id="ARBA00010551"/>
    </source>
</evidence>
<evidence type="ECO:0000256" key="7">
    <source>
        <dbReference type="ARBA" id="ARBA00023002"/>
    </source>
</evidence>
<comment type="similarity">
    <text evidence="3 11">Belongs to the protoporphyrinogen/coproporphyrinogen oxidase family. Protoporphyrinogen oxidase subfamily.</text>
</comment>
<dbReference type="InParanoid" id="F6VA08"/>
<dbReference type="GO" id="GO:0005743">
    <property type="term" value="C:mitochondrial inner membrane"/>
    <property type="evidence" value="ECO:0000318"/>
    <property type="project" value="GO_Central"/>
</dbReference>
<keyword evidence="14" id="KW-1185">Reference proteome</keyword>
<evidence type="ECO:0000313" key="13">
    <source>
        <dbReference type="Ensembl" id="ENSCINP00000022578.2"/>
    </source>
</evidence>
<evidence type="ECO:0000256" key="2">
    <source>
        <dbReference type="ARBA" id="ARBA00005073"/>
    </source>
</evidence>
<comment type="subcellular location">
    <subcellularLocation>
        <location evidence="11">Mitochondrion inner membrane</location>
    </subcellularLocation>
</comment>
<keyword evidence="5 11" id="KW-0285">Flavoprotein</keyword>
<sequence length="469" mass="52142">AMKFVVCGGGISGLASAYYLNKALARTTSKPYKIFLIEKSTNVGGWMKTNVRNVYQGAINERGPRSVRTAGLVGNNTLQLISDIGMESNVIPVRSDDIAAKQRLLYVNKKLHILPNSLLSACKKQQPFSNSLARSFVGGLLKKVPPSYETMSEICSERFGREVADYLVSAFVRGVFAADSKQLSMKAAFPPLWGRLGPREVCQHYIKRAKREKWTQWGVDNGFSYLTDNLEQQLAQVDNIEIIKYTNIDEIMMQNNGKMMMSTTTIRRVDHTISALPSYALSRILKNSNKQSLGIMLSHIKWVDVGVVNVEFSGKPNEILPHVGFGHLVPSSEPSSVLGIVYDSCAFPQHDRVNMPTTRMTCMMGGSWFRELFGEPNLVSNQTLESAALGSISQQLGIHEDPMNVDTTLCKKCIPTYRVGHTDLVENIEDFISEHDVPLSLVGASYWGVSINDCIFNSRVAVNNILKKY</sequence>
<dbReference type="GO" id="GO:0004729">
    <property type="term" value="F:oxygen-dependent protoporphyrinogen oxidase activity"/>
    <property type="evidence" value="ECO:0000318"/>
    <property type="project" value="GO_Central"/>
</dbReference>
<evidence type="ECO:0000256" key="6">
    <source>
        <dbReference type="ARBA" id="ARBA00022827"/>
    </source>
</evidence>
<dbReference type="PANTHER" id="PTHR42923:SF3">
    <property type="entry name" value="PROTOPORPHYRINOGEN OXIDASE"/>
    <property type="match status" value="1"/>
</dbReference>